<dbReference type="PATRIC" id="fig|66430.4.peg.1828"/>
<evidence type="ECO:0000313" key="2">
    <source>
        <dbReference type="Proteomes" id="UP000035932"/>
    </source>
</evidence>
<dbReference type="EMBL" id="LFML01000163">
    <property type="protein sequence ID" value="KMO93513.1"/>
    <property type="molecule type" value="Genomic_DNA"/>
</dbReference>
<comment type="caution">
    <text evidence="1">The sequence shown here is derived from an EMBL/GenBank/DDBJ whole genome shotgun (WGS) entry which is preliminary data.</text>
</comment>
<sequence length="119" mass="13961">MLKPVLRVVEAGGRTVDDPTEEALHDLLSEMNLSHRFVILERLDLEPVDQHYMQVHLNDDLSYQVEYREGSADKHYQAHVPRLHEVFGPEESTAKVMMDWAHDRQGWREALPWTPMPFQ</sequence>
<accession>A0A0J6XFU3</accession>
<keyword evidence="2" id="KW-1185">Reference proteome</keyword>
<dbReference type="Proteomes" id="UP000035932">
    <property type="component" value="Unassembled WGS sequence"/>
</dbReference>
<organism evidence="1 2">
    <name type="scientific">Streptomyces roseus</name>
    <dbReference type="NCBI Taxonomy" id="66430"/>
    <lineage>
        <taxon>Bacteria</taxon>
        <taxon>Bacillati</taxon>
        <taxon>Actinomycetota</taxon>
        <taxon>Actinomycetes</taxon>
        <taxon>Kitasatosporales</taxon>
        <taxon>Streptomycetaceae</taxon>
        <taxon>Streptomyces</taxon>
    </lineage>
</organism>
<gene>
    <name evidence="1" type="ORF">ACS04_35185</name>
</gene>
<dbReference type="AlphaFoldDB" id="A0A0J6XFU3"/>
<evidence type="ECO:0000313" key="1">
    <source>
        <dbReference type="EMBL" id="KMO93513.1"/>
    </source>
</evidence>
<reference evidence="1 2" key="1">
    <citation type="submission" date="2015-06" db="EMBL/GenBank/DDBJ databases">
        <title>Recapitulation of the evolution of biosynthetic gene clusters reveals hidden chemical diversity on bacterial genomes.</title>
        <authorList>
            <person name="Cruz-Morales P."/>
            <person name="Martinez-Guerrero C."/>
            <person name="Morales-Escalante M.A."/>
            <person name="Yanez-Guerra L.A."/>
            <person name="Kopp J.F."/>
            <person name="Feldmann J."/>
            <person name="Ramos-Aboites H.E."/>
            <person name="Barona-Gomez F."/>
        </authorList>
    </citation>
    <scope>NUCLEOTIDE SEQUENCE [LARGE SCALE GENOMIC DNA]</scope>
    <source>
        <strain evidence="1 2">ATCC 31245</strain>
    </source>
</reference>
<name>A0A0J6XFU3_9ACTN</name>
<dbReference type="RefSeq" id="WP_048480900.1">
    <property type="nucleotide sequence ID" value="NZ_JBIRUD010000003.1"/>
</dbReference>
<protein>
    <submittedName>
        <fullName evidence="1">Uncharacterized protein</fullName>
    </submittedName>
</protein>
<proteinExistence type="predicted"/>